<dbReference type="AlphaFoldDB" id="A0A1G4RCE1"/>
<proteinExistence type="inferred from homology"/>
<dbReference type="Proteomes" id="UP000199150">
    <property type="component" value="Unassembled WGS sequence"/>
</dbReference>
<evidence type="ECO:0000313" key="3">
    <source>
        <dbReference type="Proteomes" id="UP000199150"/>
    </source>
</evidence>
<evidence type="ECO:0000313" key="2">
    <source>
        <dbReference type="EMBL" id="SCW53909.1"/>
    </source>
</evidence>
<sequence length="195" mass="21999">MHCEATTIHIAVLKIKGSLSPLPGGGIISPRMTDSAVRAPFWETKTLEQMNPQEWESLCDGCGLCCLVRFEDEETLEVIPTRVHCKLFDPEKCACSDYANRKKHVPDCIKLTPRNIEALEWMPMSCAYRRLHEGKTLPAWHHLITGDRETVHRSGVSIRGQTISELALGDPEEALDFAAWDLSEDRSEWPAEDID</sequence>
<gene>
    <name evidence="2" type="ORF">SAMN02927928_1732</name>
</gene>
<dbReference type="InterPro" id="IPR005358">
    <property type="entry name" value="Puta_zinc/iron-chelating_dom"/>
</dbReference>
<dbReference type="PANTHER" id="PTHR37421:SF1">
    <property type="entry name" value="UPF0260 PROTEIN YCGN"/>
    <property type="match status" value="1"/>
</dbReference>
<dbReference type="NCBIfam" id="NF003507">
    <property type="entry name" value="PRK05170.2-5"/>
    <property type="match status" value="1"/>
</dbReference>
<dbReference type="STRING" id="260084.SAMN02927928_1732"/>
<protein>
    <recommendedName>
        <fullName evidence="1">UPF0260 protein SAMN02927928_1732</fullName>
    </recommendedName>
</protein>
<dbReference type="EMBL" id="FMTS01000002">
    <property type="protein sequence ID" value="SCW53909.1"/>
    <property type="molecule type" value="Genomic_DNA"/>
</dbReference>
<reference evidence="3" key="1">
    <citation type="submission" date="2016-10" db="EMBL/GenBank/DDBJ databases">
        <authorList>
            <person name="Varghese N."/>
            <person name="Submissions S."/>
        </authorList>
    </citation>
    <scope>NUCLEOTIDE SEQUENCE [LARGE SCALE GENOMIC DNA]</scope>
    <source>
        <strain evidence="3">CGMCC 1.3431</strain>
    </source>
</reference>
<organism evidence="2 3">
    <name type="scientific">Asticcacaulis taihuensis</name>
    <dbReference type="NCBI Taxonomy" id="260084"/>
    <lineage>
        <taxon>Bacteria</taxon>
        <taxon>Pseudomonadati</taxon>
        <taxon>Pseudomonadota</taxon>
        <taxon>Alphaproteobacteria</taxon>
        <taxon>Caulobacterales</taxon>
        <taxon>Caulobacteraceae</taxon>
        <taxon>Asticcacaulis</taxon>
    </lineage>
</organism>
<evidence type="ECO:0000256" key="1">
    <source>
        <dbReference type="HAMAP-Rule" id="MF_00676"/>
    </source>
</evidence>
<dbReference type="HAMAP" id="MF_00676">
    <property type="entry name" value="UPF0260"/>
    <property type="match status" value="1"/>
</dbReference>
<comment type="similarity">
    <text evidence="1">Belongs to the UPF0260 family.</text>
</comment>
<dbReference type="Pfam" id="PF03692">
    <property type="entry name" value="CxxCxxCC"/>
    <property type="match status" value="1"/>
</dbReference>
<accession>A0A1G4RCE1</accession>
<dbReference type="PANTHER" id="PTHR37421">
    <property type="entry name" value="UPF0260 PROTEIN YCGN"/>
    <property type="match status" value="1"/>
</dbReference>
<dbReference type="NCBIfam" id="NF003501">
    <property type="entry name" value="PRK05170.1-5"/>
    <property type="match status" value="1"/>
</dbReference>
<name>A0A1G4RCE1_9CAUL</name>
<dbReference type="InterPro" id="IPR008228">
    <property type="entry name" value="UCP006173"/>
</dbReference>
<keyword evidence="3" id="KW-1185">Reference proteome</keyword>